<proteinExistence type="predicted"/>
<name>A0A0F9T0K2_9ZZZZ</name>
<accession>A0A0F9T0K2</accession>
<sequence length="82" mass="10013">MNKYQTIYADPKAEYRIWLRFAHECPFREIKGHTQLCEYGFIKRRCRFTICQAKRLDGYRKYWGNEVESDRQTIIINSTRLS</sequence>
<protein>
    <submittedName>
        <fullName evidence="1">Uncharacterized protein</fullName>
    </submittedName>
</protein>
<organism evidence="1">
    <name type="scientific">marine sediment metagenome</name>
    <dbReference type="NCBI Taxonomy" id="412755"/>
    <lineage>
        <taxon>unclassified sequences</taxon>
        <taxon>metagenomes</taxon>
        <taxon>ecological metagenomes</taxon>
    </lineage>
</organism>
<comment type="caution">
    <text evidence="1">The sequence shown here is derived from an EMBL/GenBank/DDBJ whole genome shotgun (WGS) entry which is preliminary data.</text>
</comment>
<evidence type="ECO:0000313" key="1">
    <source>
        <dbReference type="EMBL" id="KKN74760.1"/>
    </source>
</evidence>
<reference evidence="1" key="1">
    <citation type="journal article" date="2015" name="Nature">
        <title>Complex archaea that bridge the gap between prokaryotes and eukaryotes.</title>
        <authorList>
            <person name="Spang A."/>
            <person name="Saw J.H."/>
            <person name="Jorgensen S.L."/>
            <person name="Zaremba-Niedzwiedzka K."/>
            <person name="Martijn J."/>
            <person name="Lind A.E."/>
            <person name="van Eijk R."/>
            <person name="Schleper C."/>
            <person name="Guy L."/>
            <person name="Ettema T.J."/>
        </authorList>
    </citation>
    <scope>NUCLEOTIDE SEQUENCE</scope>
</reference>
<dbReference type="AlphaFoldDB" id="A0A0F9T0K2"/>
<gene>
    <name evidence="1" type="ORF">LCGC14_0388020</name>
</gene>
<dbReference type="EMBL" id="LAZR01000321">
    <property type="protein sequence ID" value="KKN74760.1"/>
    <property type="molecule type" value="Genomic_DNA"/>
</dbReference>